<dbReference type="InterPro" id="IPR008822">
    <property type="entry name" value="Endonuclease_RusA-like"/>
</dbReference>
<dbReference type="Pfam" id="PF05866">
    <property type="entry name" value="RusA"/>
    <property type="match status" value="1"/>
</dbReference>
<dbReference type="InterPro" id="IPR036614">
    <property type="entry name" value="RusA-like_sf"/>
</dbReference>
<accession>A0A6J5P4E3</accession>
<dbReference type="Gene3D" id="3.30.1330.70">
    <property type="entry name" value="Holliday junction resolvase RusA"/>
    <property type="match status" value="1"/>
</dbReference>
<dbReference type="GO" id="GO:0006281">
    <property type="term" value="P:DNA repair"/>
    <property type="evidence" value="ECO:0007669"/>
    <property type="project" value="InterPro"/>
</dbReference>
<protein>
    <submittedName>
        <fullName evidence="1">Rus Holliday junction resolvase</fullName>
    </submittedName>
</protein>
<gene>
    <name evidence="1" type="ORF">UFOVP836_25</name>
</gene>
<reference evidence="1" key="1">
    <citation type="submission" date="2020-04" db="EMBL/GenBank/DDBJ databases">
        <authorList>
            <person name="Chiriac C."/>
            <person name="Salcher M."/>
            <person name="Ghai R."/>
            <person name="Kavagutti S V."/>
        </authorList>
    </citation>
    <scope>NUCLEOTIDE SEQUENCE</scope>
</reference>
<evidence type="ECO:0000313" key="1">
    <source>
        <dbReference type="EMBL" id="CAB4166293.1"/>
    </source>
</evidence>
<name>A0A6J5P4E3_9CAUD</name>
<dbReference type="EMBL" id="LR796794">
    <property type="protein sequence ID" value="CAB4166293.1"/>
    <property type="molecule type" value="Genomic_DNA"/>
</dbReference>
<dbReference type="SUPFAM" id="SSF103084">
    <property type="entry name" value="Holliday junction resolvase RusA"/>
    <property type="match status" value="1"/>
</dbReference>
<sequence>MRPPAIELVVLGVPGPQGSKRHVGGGRMIESSKKVAPWRDSVAWAAREAMAGRPPIDGPVRCQMVFVFPRPKSRKRTALHDRKPDLSKLIRSTEDALTTGGAWADDARVVEYVETGKVYAGATGLGINSGAVVRIWRVDT</sequence>
<dbReference type="GO" id="GO:0000287">
    <property type="term" value="F:magnesium ion binding"/>
    <property type="evidence" value="ECO:0007669"/>
    <property type="project" value="InterPro"/>
</dbReference>
<dbReference type="GO" id="GO:0006310">
    <property type="term" value="P:DNA recombination"/>
    <property type="evidence" value="ECO:0007669"/>
    <property type="project" value="InterPro"/>
</dbReference>
<organism evidence="1">
    <name type="scientific">uncultured Caudovirales phage</name>
    <dbReference type="NCBI Taxonomy" id="2100421"/>
    <lineage>
        <taxon>Viruses</taxon>
        <taxon>Duplodnaviria</taxon>
        <taxon>Heunggongvirae</taxon>
        <taxon>Uroviricota</taxon>
        <taxon>Caudoviricetes</taxon>
        <taxon>Peduoviridae</taxon>
        <taxon>Maltschvirus</taxon>
        <taxon>Maltschvirus maltsch</taxon>
    </lineage>
</organism>
<proteinExistence type="predicted"/>